<sequence length="84" mass="9035">MANLSFESFFELLGLRVKVVVEVVADGDVHGLISHYKFRTGASEVWRGWLGGLASEAKQIQLGEAAVACGYDKWAAAAARLPAK</sequence>
<dbReference type="EMBL" id="CM000136">
    <property type="protein sequence ID" value="EEC68487.1"/>
    <property type="molecule type" value="Genomic_DNA"/>
</dbReference>
<gene>
    <name evidence="1" type="ORF">OsI_36743</name>
</gene>
<dbReference type="HOGENOM" id="CLU_2531473_0_0_1"/>
<accession>B8BLF1</accession>
<evidence type="ECO:0000313" key="2">
    <source>
        <dbReference type="Proteomes" id="UP000007015"/>
    </source>
</evidence>
<proteinExistence type="predicted"/>
<name>B8BLF1_ORYSI</name>
<organism evidence="1 2">
    <name type="scientific">Oryza sativa subsp. indica</name>
    <name type="common">Rice</name>
    <dbReference type="NCBI Taxonomy" id="39946"/>
    <lineage>
        <taxon>Eukaryota</taxon>
        <taxon>Viridiplantae</taxon>
        <taxon>Streptophyta</taxon>
        <taxon>Embryophyta</taxon>
        <taxon>Tracheophyta</taxon>
        <taxon>Spermatophyta</taxon>
        <taxon>Magnoliopsida</taxon>
        <taxon>Liliopsida</taxon>
        <taxon>Poales</taxon>
        <taxon>Poaceae</taxon>
        <taxon>BOP clade</taxon>
        <taxon>Oryzoideae</taxon>
        <taxon>Oryzeae</taxon>
        <taxon>Oryzinae</taxon>
        <taxon>Oryza</taxon>
        <taxon>Oryza sativa</taxon>
    </lineage>
</organism>
<keyword evidence="2" id="KW-1185">Reference proteome</keyword>
<reference evidence="1 2" key="1">
    <citation type="journal article" date="2005" name="PLoS Biol.">
        <title>The genomes of Oryza sativa: a history of duplications.</title>
        <authorList>
            <person name="Yu J."/>
            <person name="Wang J."/>
            <person name="Lin W."/>
            <person name="Li S."/>
            <person name="Li H."/>
            <person name="Zhou J."/>
            <person name="Ni P."/>
            <person name="Dong W."/>
            <person name="Hu S."/>
            <person name="Zeng C."/>
            <person name="Zhang J."/>
            <person name="Zhang Y."/>
            <person name="Li R."/>
            <person name="Xu Z."/>
            <person name="Li S."/>
            <person name="Li X."/>
            <person name="Zheng H."/>
            <person name="Cong L."/>
            <person name="Lin L."/>
            <person name="Yin J."/>
            <person name="Geng J."/>
            <person name="Li G."/>
            <person name="Shi J."/>
            <person name="Liu J."/>
            <person name="Lv H."/>
            <person name="Li J."/>
            <person name="Wang J."/>
            <person name="Deng Y."/>
            <person name="Ran L."/>
            <person name="Shi X."/>
            <person name="Wang X."/>
            <person name="Wu Q."/>
            <person name="Li C."/>
            <person name="Ren X."/>
            <person name="Wang J."/>
            <person name="Wang X."/>
            <person name="Li D."/>
            <person name="Liu D."/>
            <person name="Zhang X."/>
            <person name="Ji Z."/>
            <person name="Zhao W."/>
            <person name="Sun Y."/>
            <person name="Zhang Z."/>
            <person name="Bao J."/>
            <person name="Han Y."/>
            <person name="Dong L."/>
            <person name="Ji J."/>
            <person name="Chen P."/>
            <person name="Wu S."/>
            <person name="Liu J."/>
            <person name="Xiao Y."/>
            <person name="Bu D."/>
            <person name="Tan J."/>
            <person name="Yang L."/>
            <person name="Ye C."/>
            <person name="Zhang J."/>
            <person name="Xu J."/>
            <person name="Zhou Y."/>
            <person name="Yu Y."/>
            <person name="Zhang B."/>
            <person name="Zhuang S."/>
            <person name="Wei H."/>
            <person name="Liu B."/>
            <person name="Lei M."/>
            <person name="Yu H."/>
            <person name="Li Y."/>
            <person name="Xu H."/>
            <person name="Wei S."/>
            <person name="He X."/>
            <person name="Fang L."/>
            <person name="Zhang Z."/>
            <person name="Zhang Y."/>
            <person name="Huang X."/>
            <person name="Su Z."/>
            <person name="Tong W."/>
            <person name="Li J."/>
            <person name="Tong Z."/>
            <person name="Li S."/>
            <person name="Ye J."/>
            <person name="Wang L."/>
            <person name="Fang L."/>
            <person name="Lei T."/>
            <person name="Chen C."/>
            <person name="Chen H."/>
            <person name="Xu Z."/>
            <person name="Li H."/>
            <person name="Huang H."/>
            <person name="Zhang F."/>
            <person name="Xu H."/>
            <person name="Li N."/>
            <person name="Zhao C."/>
            <person name="Li S."/>
            <person name="Dong L."/>
            <person name="Huang Y."/>
            <person name="Li L."/>
            <person name="Xi Y."/>
            <person name="Qi Q."/>
            <person name="Li W."/>
            <person name="Zhang B."/>
            <person name="Hu W."/>
            <person name="Zhang Y."/>
            <person name="Tian X."/>
            <person name="Jiao Y."/>
            <person name="Liang X."/>
            <person name="Jin J."/>
            <person name="Gao L."/>
            <person name="Zheng W."/>
            <person name="Hao B."/>
            <person name="Liu S."/>
            <person name="Wang W."/>
            <person name="Yuan L."/>
            <person name="Cao M."/>
            <person name="McDermott J."/>
            <person name="Samudrala R."/>
            <person name="Wang J."/>
            <person name="Wong G.K."/>
            <person name="Yang H."/>
        </authorList>
    </citation>
    <scope>NUCLEOTIDE SEQUENCE [LARGE SCALE GENOMIC DNA]</scope>
    <source>
        <strain evidence="2">cv. 93-11</strain>
    </source>
</reference>
<dbReference type="Proteomes" id="UP000007015">
    <property type="component" value="Chromosome 11"/>
</dbReference>
<dbReference type="Gramene" id="BGIOSGA035571-TA">
    <property type="protein sequence ID" value="BGIOSGA035571-PA"/>
    <property type="gene ID" value="BGIOSGA035571"/>
</dbReference>
<protein>
    <submittedName>
        <fullName evidence="1">Uncharacterized protein</fullName>
    </submittedName>
</protein>
<evidence type="ECO:0000313" key="1">
    <source>
        <dbReference type="EMBL" id="EEC68487.1"/>
    </source>
</evidence>
<dbReference type="AlphaFoldDB" id="B8BLF1"/>